<accession>A0A2V0PH53</accession>
<comment type="caution">
    <text evidence="2">The sequence shown here is derived from an EMBL/GenBank/DDBJ whole genome shotgun (WGS) entry which is preliminary data.</text>
</comment>
<dbReference type="AlphaFoldDB" id="A0A2V0PH53"/>
<dbReference type="EMBL" id="BDRX01000082">
    <property type="protein sequence ID" value="GBF96537.1"/>
    <property type="molecule type" value="Genomic_DNA"/>
</dbReference>
<keyword evidence="1" id="KW-0732">Signal</keyword>
<dbReference type="Proteomes" id="UP000247498">
    <property type="component" value="Unassembled WGS sequence"/>
</dbReference>
<organism evidence="2 3">
    <name type="scientific">Raphidocelis subcapitata</name>
    <dbReference type="NCBI Taxonomy" id="307507"/>
    <lineage>
        <taxon>Eukaryota</taxon>
        <taxon>Viridiplantae</taxon>
        <taxon>Chlorophyta</taxon>
        <taxon>core chlorophytes</taxon>
        <taxon>Chlorophyceae</taxon>
        <taxon>CS clade</taxon>
        <taxon>Sphaeropleales</taxon>
        <taxon>Selenastraceae</taxon>
        <taxon>Raphidocelis</taxon>
    </lineage>
</organism>
<reference evidence="2 3" key="1">
    <citation type="journal article" date="2018" name="Sci. Rep.">
        <title>Raphidocelis subcapitata (=Pseudokirchneriella subcapitata) provides an insight into genome evolution and environmental adaptations in the Sphaeropleales.</title>
        <authorList>
            <person name="Suzuki S."/>
            <person name="Yamaguchi H."/>
            <person name="Nakajima N."/>
            <person name="Kawachi M."/>
        </authorList>
    </citation>
    <scope>NUCLEOTIDE SEQUENCE [LARGE SCALE GENOMIC DNA]</scope>
    <source>
        <strain evidence="2 3">NIES-35</strain>
    </source>
</reference>
<gene>
    <name evidence="2" type="ORF">Rsub_09120</name>
</gene>
<dbReference type="InParanoid" id="A0A2V0PH53"/>
<evidence type="ECO:0008006" key="4">
    <source>
        <dbReference type="Google" id="ProtNLM"/>
    </source>
</evidence>
<feature type="signal peptide" evidence="1">
    <location>
        <begin position="1"/>
        <end position="26"/>
    </location>
</feature>
<name>A0A2V0PH53_9CHLO</name>
<protein>
    <recommendedName>
        <fullName evidence="4">SGNH hydrolase-type esterase domain-containing protein</fullName>
    </recommendedName>
</protein>
<evidence type="ECO:0000256" key="1">
    <source>
        <dbReference type="SAM" id="SignalP"/>
    </source>
</evidence>
<sequence>MARPLARRGAVIVALALLSALAGVRADCPVSYGGSSKALLFGGLHDASCTVQRSGMACPFRSPKWRDMCRYDPSAVKFPVCSADQAKASLELATKLHGGEPLRLSPCDLYPYLRGRTLWILGDSHGKQLFRALQCFMVDMWPGQTECKVSNSTELVARLDKLPMMPGESKCIHLLGNGRVCYVGVVLGTSLLDNPQVAENGVLNLLRREVADPRDIFLIQFGPWHNKLGPPGMEAHSRALQVLGEDYERNRWRWPHVIWRETPMTHDKDTLTKTCRPAPAGWTYDAANGRLQVAEAARSAAGALLARGGGINAPAHEILGRYGVPIMGGFAYSVPLHSAHIGLRGVSELDCLHYCSYGLPEIFLYELTRSLKNGMAGVQQLNWVAPSERLPCTPLK</sequence>
<evidence type="ECO:0000313" key="2">
    <source>
        <dbReference type="EMBL" id="GBF96537.1"/>
    </source>
</evidence>
<keyword evidence="3" id="KW-1185">Reference proteome</keyword>
<dbReference type="OrthoDB" id="505352at2759"/>
<feature type="chain" id="PRO_5015902656" description="SGNH hydrolase-type esterase domain-containing protein" evidence="1">
    <location>
        <begin position="27"/>
        <end position="396"/>
    </location>
</feature>
<proteinExistence type="predicted"/>
<evidence type="ECO:0000313" key="3">
    <source>
        <dbReference type="Proteomes" id="UP000247498"/>
    </source>
</evidence>